<dbReference type="InterPro" id="IPR032675">
    <property type="entry name" value="LRR_dom_sf"/>
</dbReference>
<dbReference type="Proteomes" id="UP000054279">
    <property type="component" value="Unassembled WGS sequence"/>
</dbReference>
<proteinExistence type="predicted"/>
<name>A0A0C9UJT2_SPHS4</name>
<evidence type="ECO:0000313" key="2">
    <source>
        <dbReference type="Proteomes" id="UP000054279"/>
    </source>
</evidence>
<accession>A0A0C9UJT2</accession>
<gene>
    <name evidence="1" type="ORF">M422DRAFT_38571</name>
</gene>
<protein>
    <recommendedName>
        <fullName evidence="3">F-box domain-containing protein</fullName>
    </recommendedName>
</protein>
<dbReference type="HOGENOM" id="CLU_556878_0_0_1"/>
<dbReference type="SUPFAM" id="SSF52047">
    <property type="entry name" value="RNI-like"/>
    <property type="match status" value="1"/>
</dbReference>
<dbReference type="EMBL" id="KN837404">
    <property type="protein sequence ID" value="KIJ25656.1"/>
    <property type="molecule type" value="Genomic_DNA"/>
</dbReference>
<evidence type="ECO:0008006" key="3">
    <source>
        <dbReference type="Google" id="ProtNLM"/>
    </source>
</evidence>
<organism evidence="1 2">
    <name type="scientific">Sphaerobolus stellatus (strain SS14)</name>
    <dbReference type="NCBI Taxonomy" id="990650"/>
    <lineage>
        <taxon>Eukaryota</taxon>
        <taxon>Fungi</taxon>
        <taxon>Dikarya</taxon>
        <taxon>Basidiomycota</taxon>
        <taxon>Agaricomycotina</taxon>
        <taxon>Agaricomycetes</taxon>
        <taxon>Phallomycetidae</taxon>
        <taxon>Geastrales</taxon>
        <taxon>Sphaerobolaceae</taxon>
        <taxon>Sphaerobolus</taxon>
    </lineage>
</organism>
<reference evidence="1 2" key="1">
    <citation type="submission" date="2014-06" db="EMBL/GenBank/DDBJ databases">
        <title>Evolutionary Origins and Diversification of the Mycorrhizal Mutualists.</title>
        <authorList>
            <consortium name="DOE Joint Genome Institute"/>
            <consortium name="Mycorrhizal Genomics Consortium"/>
            <person name="Kohler A."/>
            <person name="Kuo A."/>
            <person name="Nagy L.G."/>
            <person name="Floudas D."/>
            <person name="Copeland A."/>
            <person name="Barry K.W."/>
            <person name="Cichocki N."/>
            <person name="Veneault-Fourrey C."/>
            <person name="LaButti K."/>
            <person name="Lindquist E.A."/>
            <person name="Lipzen A."/>
            <person name="Lundell T."/>
            <person name="Morin E."/>
            <person name="Murat C."/>
            <person name="Riley R."/>
            <person name="Ohm R."/>
            <person name="Sun H."/>
            <person name="Tunlid A."/>
            <person name="Henrissat B."/>
            <person name="Grigoriev I.V."/>
            <person name="Hibbett D.S."/>
            <person name="Martin F."/>
        </authorList>
    </citation>
    <scope>NUCLEOTIDE SEQUENCE [LARGE SCALE GENOMIC DNA]</scope>
    <source>
        <strain evidence="1 2">SS14</strain>
    </source>
</reference>
<evidence type="ECO:0000313" key="1">
    <source>
        <dbReference type="EMBL" id="KIJ25656.1"/>
    </source>
</evidence>
<keyword evidence="2" id="KW-1185">Reference proteome</keyword>
<sequence>MVPIINEIPIEILQYIFMFCIPPISQKAHENGRRSRVFEVDDPHPDAIRWKISTICHYWKSVLDSTATAWSTVVISPGEFVYEKVERQLKLSTTCLLDIYAKGYNPRFVYDDPFTKIFQPHVGRIGRLYCELDKFGCGYGSYILRAFSHQLGDTSDEIMELPNLQDISIIGEYSQTASPFPSPFLHRIHAPRLTQLLVSQTYEGQTFYEKLEDDSLTRIKLLYLGYHTGIPQRIHIFKLNKLVSLKSLIVSMEYPTQFPRWDPEETIPIPTLKYLRFECRCTTVASTFLSFLRVPNLEHLSINLQPVPRSFRPTITDVLESLAARPYPSLSRLTIERAGLLGNEFEENWACLQNVKHIHFMQCEFTPFWFHRVADKTASGNIAAPMMSDLFLQLCSFGVGDLVYYINKRNSLSAKGTVVKLERVKLLQSSLSQRDRRILRGFEKAYPGVIVFN</sequence>
<dbReference type="AlphaFoldDB" id="A0A0C9UJT2"/>
<dbReference type="Gene3D" id="3.80.10.10">
    <property type="entry name" value="Ribonuclease Inhibitor"/>
    <property type="match status" value="1"/>
</dbReference>